<dbReference type="RefSeq" id="XP_026278477.2">
    <property type="nucleotide sequence ID" value="XM_026422692.2"/>
</dbReference>
<reference evidence="3" key="1">
    <citation type="submission" date="2025-08" db="UniProtKB">
        <authorList>
            <consortium name="RefSeq"/>
        </authorList>
    </citation>
    <scope>IDENTIFICATION</scope>
    <source>
        <tissue evidence="3">Whole organism</tissue>
    </source>
</reference>
<feature type="coiled-coil region" evidence="1">
    <location>
        <begin position="177"/>
        <end position="232"/>
    </location>
</feature>
<dbReference type="SUPFAM" id="SSF57997">
    <property type="entry name" value="Tropomyosin"/>
    <property type="match status" value="1"/>
</dbReference>
<sequence length="737" mass="83776">MAHDVATTLRSELAALQYKRDRLLAELQDMKGQLRCREQRALELQVESDQLREQAARQSSVIASLRKRVQELEERERSASCSLGRSELAVQTLQRESRQASERVSELEAKLRRLELECHEEEGLKDAARTALSDLVRRLATALGAELVDASPEVLLVRAAELVQEAGRLRTRAGNMCESLQSAEQELRNCREALQRQQAAHMCEMDRVKQDKEAVEMAHRCTERELSEVREKLAVTSRSLGACTTSCAQQESAICSLREEVKIREEKWMRLQNELRHLLESLAIMVSSPSRFVESTEGCIKERIREILSDNKDLVVQMDTLRDKACGLQQQLGRQSEIAESASCRARVLEEDKAILESRLHKVESDLTACDVAREALRRDKCTFMEFLDRLGRALNMEEVSKDIGVDMHTEALLVRADQLARLESDKMVDKLLLSGMTLPRLRRPRSPRELPGKETAAVYQLQRRVRTLREQLQRRDLHLDLLRRKLALQVDSCRARAVVESERDEISLRAKKLQKKVDCLQLQLAEARTLNRDLKAQLADAADCKITALERARRIEELQKRLMDAEVVRTQYNRKVNILKDQVRATAQSANQERSLGEHAAHLLREDLTSSKAALSEAARKETQLLSFRSSVCKLLGVDLPASDYEILARLQKLIAAHRDFTLVSRRWDHNEPLPLAVPCAVPCTPPPPVRPLSPHRPLSARCLLADDLTAELNSVLDDIDDINGIYNKRPHRLAS</sequence>
<dbReference type="OrthoDB" id="5832575at2759"/>
<gene>
    <name evidence="3" type="primary">LOC113206565</name>
</gene>
<evidence type="ECO:0000313" key="3">
    <source>
        <dbReference type="RefSeq" id="XP_026278477.2"/>
    </source>
</evidence>
<evidence type="ECO:0000313" key="2">
    <source>
        <dbReference type="Proteomes" id="UP000504606"/>
    </source>
</evidence>
<evidence type="ECO:0000256" key="1">
    <source>
        <dbReference type="SAM" id="Coils"/>
    </source>
</evidence>
<name>A0A6J1SBR0_FRAOC</name>
<protein>
    <submittedName>
        <fullName evidence="3">Coiled-coil domain-containing protein 170 isoform X1</fullName>
    </submittedName>
</protein>
<dbReference type="GeneID" id="113206565"/>
<dbReference type="KEGG" id="foc:113206565"/>
<dbReference type="InterPro" id="IPR039139">
    <property type="entry name" value="CCDC170-like"/>
</dbReference>
<dbReference type="Proteomes" id="UP000504606">
    <property type="component" value="Unplaced"/>
</dbReference>
<feature type="coiled-coil region" evidence="1">
    <location>
        <begin position="6"/>
        <end position="124"/>
    </location>
</feature>
<proteinExistence type="predicted"/>
<dbReference type="AlphaFoldDB" id="A0A6J1SBR0"/>
<organism evidence="2 3">
    <name type="scientific">Frankliniella occidentalis</name>
    <name type="common">Western flower thrips</name>
    <name type="synonym">Euthrips occidentalis</name>
    <dbReference type="NCBI Taxonomy" id="133901"/>
    <lineage>
        <taxon>Eukaryota</taxon>
        <taxon>Metazoa</taxon>
        <taxon>Ecdysozoa</taxon>
        <taxon>Arthropoda</taxon>
        <taxon>Hexapoda</taxon>
        <taxon>Insecta</taxon>
        <taxon>Pterygota</taxon>
        <taxon>Neoptera</taxon>
        <taxon>Paraneoptera</taxon>
        <taxon>Thysanoptera</taxon>
        <taxon>Terebrantia</taxon>
        <taxon>Thripoidea</taxon>
        <taxon>Thripidae</taxon>
        <taxon>Frankliniella</taxon>
    </lineage>
</organism>
<feature type="coiled-coil region" evidence="1">
    <location>
        <begin position="497"/>
        <end position="576"/>
    </location>
</feature>
<accession>A0A6J1SBR0</accession>
<feature type="coiled-coil region" evidence="1">
    <location>
        <begin position="339"/>
        <end position="366"/>
    </location>
</feature>
<keyword evidence="1" id="KW-0175">Coiled coil</keyword>
<dbReference type="PANTHER" id="PTHR18863">
    <property type="entry name" value="TSEC-2-RELATED"/>
    <property type="match status" value="1"/>
</dbReference>
<dbReference type="PANTHER" id="PTHR18863:SF6">
    <property type="entry name" value="COILED-COIL DOMAIN-CONTAINING PROTEIN 170"/>
    <property type="match status" value="1"/>
</dbReference>
<keyword evidence="2" id="KW-1185">Reference proteome</keyword>